<dbReference type="InterPro" id="IPR040002">
    <property type="entry name" value="Sm-like_LSM3"/>
</dbReference>
<organism evidence="10 11">
    <name type="scientific">Seminavis robusta</name>
    <dbReference type="NCBI Taxonomy" id="568900"/>
    <lineage>
        <taxon>Eukaryota</taxon>
        <taxon>Sar</taxon>
        <taxon>Stramenopiles</taxon>
        <taxon>Ochrophyta</taxon>
        <taxon>Bacillariophyta</taxon>
        <taxon>Bacillariophyceae</taxon>
        <taxon>Bacillariophycidae</taxon>
        <taxon>Naviculales</taxon>
        <taxon>Naviculaceae</taxon>
        <taxon>Seminavis</taxon>
    </lineage>
</organism>
<accession>A0A9N8HCU1</accession>
<dbReference type="AlphaFoldDB" id="A0A9N8HCU1"/>
<dbReference type="Proteomes" id="UP001153069">
    <property type="component" value="Unassembled WGS sequence"/>
</dbReference>
<dbReference type="EMBL" id="CAICTM010000427">
    <property type="protein sequence ID" value="CAB9510263.1"/>
    <property type="molecule type" value="Genomic_DNA"/>
</dbReference>
<evidence type="ECO:0000256" key="4">
    <source>
        <dbReference type="ARBA" id="ARBA00022728"/>
    </source>
</evidence>
<dbReference type="InterPro" id="IPR047575">
    <property type="entry name" value="Sm"/>
</dbReference>
<keyword evidence="8" id="KW-0687">Ribonucleoprotein</keyword>
<evidence type="ECO:0000256" key="3">
    <source>
        <dbReference type="ARBA" id="ARBA00022664"/>
    </source>
</evidence>
<keyword evidence="7" id="KW-0539">Nucleus</keyword>
<comment type="caution">
    <text evidence="10">The sequence shown here is derived from an EMBL/GenBank/DDBJ whole genome shotgun (WGS) entry which is preliminary data.</text>
</comment>
<sequence>MEEPLDLIRLSISEVVFVKCRGDRELRGKLHAYDQHLNLILGDVEETVTSTEIDEETDEEIVKKQTRKVKMLFVRGDIVVLVSPPLRTG</sequence>
<keyword evidence="11" id="KW-1185">Reference proteome</keyword>
<evidence type="ECO:0000313" key="10">
    <source>
        <dbReference type="EMBL" id="CAB9510263.1"/>
    </source>
</evidence>
<reference evidence="10" key="1">
    <citation type="submission" date="2020-06" db="EMBL/GenBank/DDBJ databases">
        <authorList>
            <consortium name="Plant Systems Biology data submission"/>
        </authorList>
    </citation>
    <scope>NUCLEOTIDE SEQUENCE</scope>
    <source>
        <strain evidence="10">D6</strain>
    </source>
</reference>
<dbReference type="InterPro" id="IPR034105">
    <property type="entry name" value="Lsm3"/>
</dbReference>
<dbReference type="PROSITE" id="PS52002">
    <property type="entry name" value="SM"/>
    <property type="match status" value="1"/>
</dbReference>
<evidence type="ECO:0000256" key="6">
    <source>
        <dbReference type="ARBA" id="ARBA00023187"/>
    </source>
</evidence>
<dbReference type="InterPro" id="IPR010920">
    <property type="entry name" value="LSM_dom_sf"/>
</dbReference>
<dbReference type="Pfam" id="PF01423">
    <property type="entry name" value="LSM"/>
    <property type="match status" value="1"/>
</dbReference>
<evidence type="ECO:0000256" key="7">
    <source>
        <dbReference type="ARBA" id="ARBA00023242"/>
    </source>
</evidence>
<evidence type="ECO:0000256" key="2">
    <source>
        <dbReference type="ARBA" id="ARBA00006850"/>
    </source>
</evidence>
<dbReference type="GO" id="GO:0003723">
    <property type="term" value="F:RNA binding"/>
    <property type="evidence" value="ECO:0007669"/>
    <property type="project" value="UniProtKB-KW"/>
</dbReference>
<gene>
    <name evidence="10" type="ORF">SEMRO_428_G140910.1</name>
</gene>
<evidence type="ECO:0000259" key="9">
    <source>
        <dbReference type="PROSITE" id="PS52002"/>
    </source>
</evidence>
<evidence type="ECO:0000256" key="1">
    <source>
        <dbReference type="ARBA" id="ARBA00004123"/>
    </source>
</evidence>
<proteinExistence type="inferred from homology"/>
<keyword evidence="6" id="KW-0508">mRNA splicing</keyword>
<dbReference type="SMART" id="SM00651">
    <property type="entry name" value="Sm"/>
    <property type="match status" value="1"/>
</dbReference>
<dbReference type="CDD" id="cd01730">
    <property type="entry name" value="LSm3"/>
    <property type="match status" value="1"/>
</dbReference>
<name>A0A9N8HCU1_9STRA</name>
<dbReference type="Gene3D" id="2.30.30.100">
    <property type="match status" value="1"/>
</dbReference>
<keyword evidence="5" id="KW-0694">RNA-binding</keyword>
<keyword evidence="4" id="KW-0747">Spliceosome</keyword>
<dbReference type="GO" id="GO:0120115">
    <property type="term" value="C:Lsm2-8 complex"/>
    <property type="evidence" value="ECO:0007669"/>
    <property type="project" value="UniProtKB-ARBA"/>
</dbReference>
<dbReference type="FunFam" id="2.30.30.100:FF:000007">
    <property type="entry name" value="U6 snRNA-associated Sm-like protein LSm3"/>
    <property type="match status" value="1"/>
</dbReference>
<dbReference type="SUPFAM" id="SSF50182">
    <property type="entry name" value="Sm-like ribonucleoproteins"/>
    <property type="match status" value="1"/>
</dbReference>
<dbReference type="OrthoDB" id="29543at2759"/>
<dbReference type="GO" id="GO:0005681">
    <property type="term" value="C:spliceosomal complex"/>
    <property type="evidence" value="ECO:0007669"/>
    <property type="project" value="UniProtKB-KW"/>
</dbReference>
<comment type="subcellular location">
    <subcellularLocation>
        <location evidence="1">Nucleus</location>
    </subcellularLocation>
</comment>
<evidence type="ECO:0000313" key="11">
    <source>
        <dbReference type="Proteomes" id="UP001153069"/>
    </source>
</evidence>
<protein>
    <submittedName>
        <fullName evidence="10">Sm-like protein LSm3</fullName>
    </submittedName>
</protein>
<dbReference type="InterPro" id="IPR001163">
    <property type="entry name" value="Sm_dom_euk/arc"/>
</dbReference>
<comment type="similarity">
    <text evidence="2">Belongs to the snRNP Sm proteins family.</text>
</comment>
<evidence type="ECO:0000256" key="5">
    <source>
        <dbReference type="ARBA" id="ARBA00022884"/>
    </source>
</evidence>
<evidence type="ECO:0000256" key="8">
    <source>
        <dbReference type="ARBA" id="ARBA00023274"/>
    </source>
</evidence>
<feature type="domain" description="Sm" evidence="9">
    <location>
        <begin position="3"/>
        <end position="88"/>
    </location>
</feature>
<dbReference type="PANTHER" id="PTHR13110">
    <property type="entry name" value="U6 SNRNA-ASSOCIATED SM-LIKE PROTEIN LSM3"/>
    <property type="match status" value="1"/>
</dbReference>
<dbReference type="GO" id="GO:0000398">
    <property type="term" value="P:mRNA splicing, via spliceosome"/>
    <property type="evidence" value="ECO:0007669"/>
    <property type="project" value="InterPro"/>
</dbReference>
<keyword evidence="3" id="KW-0507">mRNA processing</keyword>